<sequence length="168" mass="18576">MEYRIAEIPGFRFAGVSARVPMQFEGENPAIADLVQSITPGQRHEMHRLMELSDAPLPREVLNVSWDSDTDFQREEGMLTHLVGVATTAPASEVGEGLATLEAAAGTWAIFPSDGPFPEDMQQTTARIYAEWLGSAPYALDGFRMVSFSRVRDDGTAYSEIWIPVRRA</sequence>
<dbReference type="Gene3D" id="3.20.80.10">
    <property type="entry name" value="Regulatory factor, effector binding domain"/>
    <property type="match status" value="1"/>
</dbReference>
<dbReference type="SMART" id="SM00871">
    <property type="entry name" value="AraC_E_bind"/>
    <property type="match status" value="1"/>
</dbReference>
<name>A0ABT7VAF0_9ACTN</name>
<evidence type="ECO:0000313" key="3">
    <source>
        <dbReference type="Proteomes" id="UP001529421"/>
    </source>
</evidence>
<accession>A0ABT7VAF0</accession>
<evidence type="ECO:0000313" key="2">
    <source>
        <dbReference type="EMBL" id="MDM8275472.1"/>
    </source>
</evidence>
<keyword evidence="3" id="KW-1185">Reference proteome</keyword>
<dbReference type="SUPFAM" id="SSF55136">
    <property type="entry name" value="Probable bacterial effector-binding domain"/>
    <property type="match status" value="1"/>
</dbReference>
<dbReference type="Pfam" id="PF06445">
    <property type="entry name" value="GyrI-like"/>
    <property type="match status" value="1"/>
</dbReference>
<evidence type="ECO:0000259" key="1">
    <source>
        <dbReference type="SMART" id="SM00871"/>
    </source>
</evidence>
<dbReference type="EMBL" id="JAUDDZ010000012">
    <property type="protein sequence ID" value="MDM8275472.1"/>
    <property type="molecule type" value="Genomic_DNA"/>
</dbReference>
<proteinExistence type="predicted"/>
<dbReference type="InterPro" id="IPR011256">
    <property type="entry name" value="Reg_factor_effector_dom_sf"/>
</dbReference>
<dbReference type="InterPro" id="IPR010499">
    <property type="entry name" value="AraC_E-bd"/>
</dbReference>
<protein>
    <submittedName>
        <fullName evidence="2">GyrI-like domain-containing protein</fullName>
    </submittedName>
</protein>
<comment type="caution">
    <text evidence="2">The sequence shown here is derived from an EMBL/GenBank/DDBJ whole genome shotgun (WGS) entry which is preliminary data.</text>
</comment>
<dbReference type="InterPro" id="IPR029442">
    <property type="entry name" value="GyrI-like"/>
</dbReference>
<gene>
    <name evidence="2" type="ORF">QUW28_08230</name>
</gene>
<organism evidence="2 3">
    <name type="scientific">Enorma phocaeensis</name>
    <dbReference type="NCBI Taxonomy" id="1871019"/>
    <lineage>
        <taxon>Bacteria</taxon>
        <taxon>Bacillati</taxon>
        <taxon>Actinomycetota</taxon>
        <taxon>Coriobacteriia</taxon>
        <taxon>Coriobacteriales</taxon>
        <taxon>Coriobacteriaceae</taxon>
        <taxon>Enorma</taxon>
    </lineage>
</organism>
<feature type="domain" description="AraC effector-binding" evidence="1">
    <location>
        <begin position="1"/>
        <end position="166"/>
    </location>
</feature>
<reference evidence="3" key="1">
    <citation type="submission" date="2023-06" db="EMBL/GenBank/DDBJ databases">
        <title>Identification and characterization of horizontal gene transfer across gut microbiota members of farm animals based on homology search.</title>
        <authorList>
            <person name="Zeman M."/>
            <person name="Kubasova T."/>
            <person name="Jahodarova E."/>
            <person name="Nykrynova M."/>
            <person name="Rychlik I."/>
        </authorList>
    </citation>
    <scope>NUCLEOTIDE SEQUENCE [LARGE SCALE GENOMIC DNA]</scope>
    <source>
        <strain evidence="3">154_Feed</strain>
    </source>
</reference>
<dbReference type="Proteomes" id="UP001529421">
    <property type="component" value="Unassembled WGS sequence"/>
</dbReference>
<dbReference type="RefSeq" id="WP_289545535.1">
    <property type="nucleotide sequence ID" value="NZ_JAUDDZ010000012.1"/>
</dbReference>